<keyword evidence="3 8" id="KW-0812">Transmembrane</keyword>
<keyword evidence="4" id="KW-0256">Endoplasmic reticulum</keyword>
<protein>
    <submittedName>
        <fullName evidence="9">Microsomal signal peptidase 12 kDa subunit (SPC12)</fullName>
    </submittedName>
</protein>
<evidence type="ECO:0000256" key="8">
    <source>
        <dbReference type="SAM" id="Phobius"/>
    </source>
</evidence>
<comment type="similarity">
    <text evidence="2">Belongs to the SPCS1 family.</text>
</comment>
<dbReference type="GO" id="GO:0005787">
    <property type="term" value="C:signal peptidase complex"/>
    <property type="evidence" value="ECO:0007669"/>
    <property type="project" value="InterPro"/>
</dbReference>
<reference evidence="9 10" key="1">
    <citation type="submission" date="2018-09" db="EMBL/GenBank/DDBJ databases">
        <title>whole genome sequence of T. equiperdum IVM-t1 strain.</title>
        <authorList>
            <person name="Suganuma K."/>
        </authorList>
    </citation>
    <scope>NUCLEOTIDE SEQUENCE [LARGE SCALE GENOMIC DNA]</scope>
    <source>
        <strain evidence="9 10">IVM-t1</strain>
    </source>
</reference>
<proteinExistence type="inferred from homology"/>
<comment type="subcellular location">
    <subcellularLocation>
        <location evidence="1">Endoplasmic reticulum membrane</location>
        <topology evidence="1">Multi-pass membrane protein</topology>
    </subcellularLocation>
</comment>
<feature type="transmembrane region" description="Helical" evidence="8">
    <location>
        <begin position="36"/>
        <end position="54"/>
    </location>
</feature>
<evidence type="ECO:0000256" key="5">
    <source>
        <dbReference type="ARBA" id="ARBA00022989"/>
    </source>
</evidence>
<evidence type="ECO:0000313" key="9">
    <source>
        <dbReference type="EMBL" id="RHW73846.1"/>
    </source>
</evidence>
<accession>A0A3L6LCR2</accession>
<dbReference type="GO" id="GO:0006465">
    <property type="term" value="P:signal peptide processing"/>
    <property type="evidence" value="ECO:0007669"/>
    <property type="project" value="InterPro"/>
</dbReference>
<gene>
    <name evidence="9" type="ORF">DPX39_030023200</name>
</gene>
<keyword evidence="5 8" id="KW-1133">Transmembrane helix</keyword>
<evidence type="ECO:0000256" key="4">
    <source>
        <dbReference type="ARBA" id="ARBA00022824"/>
    </source>
</evidence>
<keyword evidence="6 8" id="KW-0472">Membrane</keyword>
<sequence>MAGAKEVQSVHPFTRWVAGLSSPMSLTDQRAAATRISHLMLTTVFVATVCGYFIGNVHTAFFAVAAACGVSLIVWGPNWYQNEDPDQRWCDENEVKKYYETLEQLRDEAKQKIIDELESKGEKKRN</sequence>
<dbReference type="Proteomes" id="UP000266743">
    <property type="component" value="Chromosome 3"/>
</dbReference>
<organism evidence="9 10">
    <name type="scientific">Trypanosoma brucei equiperdum</name>
    <dbReference type="NCBI Taxonomy" id="630700"/>
    <lineage>
        <taxon>Eukaryota</taxon>
        <taxon>Discoba</taxon>
        <taxon>Euglenozoa</taxon>
        <taxon>Kinetoplastea</taxon>
        <taxon>Metakinetoplastina</taxon>
        <taxon>Trypanosomatida</taxon>
        <taxon>Trypanosomatidae</taxon>
        <taxon>Trypanosoma</taxon>
    </lineage>
</organism>
<dbReference type="Pfam" id="PF06645">
    <property type="entry name" value="SPC12"/>
    <property type="match status" value="1"/>
</dbReference>
<dbReference type="EMBL" id="QSBY01000003">
    <property type="protein sequence ID" value="RHW73846.1"/>
    <property type="molecule type" value="Genomic_DNA"/>
</dbReference>
<comment type="caution">
    <text evidence="9">The sequence shown here is derived from an EMBL/GenBank/DDBJ whole genome shotgun (WGS) entry which is preliminary data.</text>
</comment>
<feature type="coiled-coil region" evidence="7">
    <location>
        <begin position="92"/>
        <end position="119"/>
    </location>
</feature>
<dbReference type="AlphaFoldDB" id="A0A3L6LCR2"/>
<feature type="transmembrane region" description="Helical" evidence="8">
    <location>
        <begin position="60"/>
        <end position="80"/>
    </location>
</feature>
<evidence type="ECO:0000256" key="6">
    <source>
        <dbReference type="ARBA" id="ARBA00023136"/>
    </source>
</evidence>
<dbReference type="InterPro" id="IPR009542">
    <property type="entry name" value="Spc1/SPCS1"/>
</dbReference>
<evidence type="ECO:0000313" key="10">
    <source>
        <dbReference type="Proteomes" id="UP000266743"/>
    </source>
</evidence>
<evidence type="ECO:0000256" key="3">
    <source>
        <dbReference type="ARBA" id="ARBA00022692"/>
    </source>
</evidence>
<evidence type="ECO:0000256" key="7">
    <source>
        <dbReference type="SAM" id="Coils"/>
    </source>
</evidence>
<evidence type="ECO:0000256" key="2">
    <source>
        <dbReference type="ARBA" id="ARBA00005245"/>
    </source>
</evidence>
<name>A0A3L6LCR2_9TRYP</name>
<keyword evidence="7" id="KW-0175">Coiled coil</keyword>
<evidence type="ECO:0000256" key="1">
    <source>
        <dbReference type="ARBA" id="ARBA00004477"/>
    </source>
</evidence>